<sequence>MVAATAIAAPLVLATPAHADPDTDFANQLHVFGIYGPRDYNAWIGKITCKRLNAGLDKDAYQSAKFILTNLPNGSTQAQAVQFLGAAISTYCPDQVGVLQRAANQ</sequence>
<dbReference type="AlphaFoldDB" id="A0A6N4W3U5"/>
<dbReference type="InterPro" id="IPR007969">
    <property type="entry name" value="DUF732"/>
</dbReference>
<keyword evidence="1" id="KW-0732">Signal</keyword>
<evidence type="ECO:0000313" key="3">
    <source>
        <dbReference type="EMBL" id="BBZ76600.1"/>
    </source>
</evidence>
<protein>
    <recommendedName>
        <fullName evidence="2">DUF732 domain-containing protein</fullName>
    </recommendedName>
</protein>
<evidence type="ECO:0000313" key="4">
    <source>
        <dbReference type="Proteomes" id="UP000467249"/>
    </source>
</evidence>
<dbReference type="Proteomes" id="UP000467249">
    <property type="component" value="Chromosome"/>
</dbReference>
<feature type="signal peptide" evidence="1">
    <location>
        <begin position="1"/>
        <end position="19"/>
    </location>
</feature>
<dbReference type="Pfam" id="PF05305">
    <property type="entry name" value="DUF732"/>
    <property type="match status" value="1"/>
</dbReference>
<gene>
    <name evidence="3" type="ORF">MANY_19370</name>
</gene>
<proteinExistence type="predicted"/>
<evidence type="ECO:0000259" key="2">
    <source>
        <dbReference type="Pfam" id="PF05305"/>
    </source>
</evidence>
<dbReference type="KEGG" id="many:MANY_19370"/>
<accession>A0A6N4W3U5</accession>
<feature type="chain" id="PRO_5026841983" description="DUF732 domain-containing protein" evidence="1">
    <location>
        <begin position="20"/>
        <end position="105"/>
    </location>
</feature>
<organism evidence="3 4">
    <name type="scientific">Mycolicibacterium anyangense</name>
    <dbReference type="NCBI Taxonomy" id="1431246"/>
    <lineage>
        <taxon>Bacteria</taxon>
        <taxon>Bacillati</taxon>
        <taxon>Actinomycetota</taxon>
        <taxon>Actinomycetes</taxon>
        <taxon>Mycobacteriales</taxon>
        <taxon>Mycobacteriaceae</taxon>
        <taxon>Mycolicibacterium</taxon>
    </lineage>
</organism>
<keyword evidence="4" id="KW-1185">Reference proteome</keyword>
<dbReference type="EMBL" id="AP022620">
    <property type="protein sequence ID" value="BBZ76600.1"/>
    <property type="molecule type" value="Genomic_DNA"/>
</dbReference>
<evidence type="ECO:0000256" key="1">
    <source>
        <dbReference type="SAM" id="SignalP"/>
    </source>
</evidence>
<feature type="domain" description="DUF732" evidence="2">
    <location>
        <begin position="22"/>
        <end position="94"/>
    </location>
</feature>
<reference evidence="3 4" key="1">
    <citation type="journal article" date="2019" name="Emerg. Microbes Infect.">
        <title>Comprehensive subspecies identification of 175 nontuberculous mycobacteria species based on 7547 genomic profiles.</title>
        <authorList>
            <person name="Matsumoto Y."/>
            <person name="Kinjo T."/>
            <person name="Motooka D."/>
            <person name="Nabeya D."/>
            <person name="Jung N."/>
            <person name="Uechi K."/>
            <person name="Horii T."/>
            <person name="Iida T."/>
            <person name="Fujita J."/>
            <person name="Nakamura S."/>
        </authorList>
    </citation>
    <scope>NUCLEOTIDE SEQUENCE [LARGE SCALE GENOMIC DNA]</scope>
    <source>
        <strain evidence="3 4">JCM 30275</strain>
    </source>
</reference>
<name>A0A6N4W3U5_9MYCO</name>